<evidence type="ECO:0000313" key="1">
    <source>
        <dbReference type="EMBL" id="EIM94599.1"/>
    </source>
</evidence>
<dbReference type="Proteomes" id="UP000004980">
    <property type="component" value="Unassembled WGS sequence"/>
</dbReference>
<evidence type="ECO:0000313" key="2">
    <source>
        <dbReference type="Proteomes" id="UP000004980"/>
    </source>
</evidence>
<keyword evidence="2" id="KW-1185">Reference proteome</keyword>
<dbReference type="EMBL" id="AKAU01000269">
    <property type="protein sequence ID" value="EIM94599.1"/>
    <property type="molecule type" value="Genomic_DNA"/>
</dbReference>
<accession>A0ABP2PA20</accession>
<reference evidence="1 2" key="1">
    <citation type="journal article" date="2012" name="J. Bacteriol.">
        <title>Draft Genome Sequence of the Soil Bacterium Burkholderia terrae Strain BS001, Which Interacts with Fungal Surface Structures.</title>
        <authorList>
            <person name="Nazir R."/>
            <person name="Hansen M.A."/>
            <person name="Sorensen S."/>
            <person name="van Elsas J.D."/>
        </authorList>
    </citation>
    <scope>NUCLEOTIDE SEQUENCE [LARGE SCALE GENOMIC DNA]</scope>
    <source>
        <strain evidence="1 2">BS001</strain>
    </source>
</reference>
<comment type="caution">
    <text evidence="1">The sequence shown here is derived from an EMBL/GenBank/DDBJ whole genome shotgun (WGS) entry which is preliminary data.</text>
</comment>
<gene>
    <name evidence="1" type="ORF">WQE_43754</name>
</gene>
<name>A0ABP2PA20_9BURK</name>
<protein>
    <submittedName>
        <fullName evidence="1">Uncharacterized protein</fullName>
    </submittedName>
</protein>
<proteinExistence type="predicted"/>
<organism evidence="1 2">
    <name type="scientific">Paraburkholderia hospita</name>
    <dbReference type="NCBI Taxonomy" id="169430"/>
    <lineage>
        <taxon>Bacteria</taxon>
        <taxon>Pseudomonadati</taxon>
        <taxon>Pseudomonadota</taxon>
        <taxon>Betaproteobacteria</taxon>
        <taxon>Burkholderiales</taxon>
        <taxon>Burkholderiaceae</taxon>
        <taxon>Paraburkholderia</taxon>
    </lineage>
</organism>
<sequence length="151" mass="17150">MPQQCLGLGKPPGVEQQTSEIRIPDPKIRLEFDNSSVFMFGVGDAPAFFEQIAEVVVHISGFMSQLDHRTQLFNCFNLTTGFNQYSLQVNARMHRVGITIQCFTIFYFCCVQSARLVQQTRQVTACHSKAGIDFQSASKRFLRLRIALLRL</sequence>